<comment type="caution">
    <text evidence="1">The sequence shown here is derived from an EMBL/GenBank/DDBJ whole genome shotgun (WGS) entry which is preliminary data.</text>
</comment>
<dbReference type="EMBL" id="JACIGI010000044">
    <property type="protein sequence ID" value="MBB4287622.1"/>
    <property type="molecule type" value="Genomic_DNA"/>
</dbReference>
<organism evidence="1 2">
    <name type="scientific">Roseospira goensis</name>
    <dbReference type="NCBI Taxonomy" id="391922"/>
    <lineage>
        <taxon>Bacteria</taxon>
        <taxon>Pseudomonadati</taxon>
        <taxon>Pseudomonadota</taxon>
        <taxon>Alphaproteobacteria</taxon>
        <taxon>Rhodospirillales</taxon>
        <taxon>Rhodospirillaceae</taxon>
        <taxon>Roseospira</taxon>
    </lineage>
</organism>
<reference evidence="1 2" key="1">
    <citation type="submission" date="2020-08" db="EMBL/GenBank/DDBJ databases">
        <title>Genome sequencing of Purple Non-Sulfur Bacteria from various extreme environments.</title>
        <authorList>
            <person name="Mayer M."/>
        </authorList>
    </citation>
    <scope>NUCLEOTIDE SEQUENCE [LARGE SCALE GENOMIC DNA]</scope>
    <source>
        <strain evidence="1 2">JA135</strain>
    </source>
</reference>
<protein>
    <submittedName>
        <fullName evidence="1">Uncharacterized protein</fullName>
    </submittedName>
</protein>
<dbReference type="Proteomes" id="UP000555728">
    <property type="component" value="Unassembled WGS sequence"/>
</dbReference>
<dbReference type="AlphaFoldDB" id="A0A7W6S3Q5"/>
<evidence type="ECO:0000313" key="2">
    <source>
        <dbReference type="Proteomes" id="UP000555728"/>
    </source>
</evidence>
<keyword evidence="2" id="KW-1185">Reference proteome</keyword>
<sequence>MIDLAAEYTDMALRVAQRHDAMLASLGVPLDWLQHWSAPMRYGVTRAALDHKAGTWEPSPDGEPVCVLPDQAPLECTDPLWGTVDFAPVDLIAFRPRDPSRWWRRVADAVLINPEGVDRAMFLDEPLPVHPDPLAWMAARGAGVVIVDWRRRPLRLHLSGPPSLVCATYELANRLDRRFKAERRDDTPRLTLMQEEVAAA</sequence>
<gene>
    <name evidence="1" type="ORF">GGD88_003375</name>
</gene>
<dbReference type="RefSeq" id="WP_184437560.1">
    <property type="nucleotide sequence ID" value="NZ_JACIGI010000044.1"/>
</dbReference>
<name>A0A7W6S3Q5_9PROT</name>
<accession>A0A7W6S3Q5</accession>
<evidence type="ECO:0000313" key="1">
    <source>
        <dbReference type="EMBL" id="MBB4287622.1"/>
    </source>
</evidence>
<proteinExistence type="predicted"/>